<dbReference type="PROSITE" id="PS50011">
    <property type="entry name" value="PROTEIN_KINASE_DOM"/>
    <property type="match status" value="1"/>
</dbReference>
<organism evidence="5 6">
    <name type="scientific">Gregarina niphandrodes</name>
    <name type="common">Septate eugregarine</name>
    <dbReference type="NCBI Taxonomy" id="110365"/>
    <lineage>
        <taxon>Eukaryota</taxon>
        <taxon>Sar</taxon>
        <taxon>Alveolata</taxon>
        <taxon>Apicomplexa</taxon>
        <taxon>Conoidasida</taxon>
        <taxon>Gregarinasina</taxon>
        <taxon>Eugregarinorida</taxon>
        <taxon>Gregarinidae</taxon>
        <taxon>Gregarina</taxon>
    </lineage>
</organism>
<name>A0A023AXE8_GRENI</name>
<feature type="domain" description="Protein kinase" evidence="4">
    <location>
        <begin position="83"/>
        <end position="377"/>
    </location>
</feature>
<dbReference type="GO" id="GO:0005886">
    <property type="term" value="C:plasma membrane"/>
    <property type="evidence" value="ECO:0007669"/>
    <property type="project" value="TreeGrafter"/>
</dbReference>
<dbReference type="PANTHER" id="PTHR27001:SF931">
    <property type="entry name" value="OS11G0664100 PROTEIN"/>
    <property type="match status" value="1"/>
</dbReference>
<comment type="caution">
    <text evidence="5">The sequence shown here is derived from an EMBL/GenBank/DDBJ whole genome shotgun (WGS) entry which is preliminary data.</text>
</comment>
<evidence type="ECO:0000256" key="3">
    <source>
        <dbReference type="SAM" id="MobiDB-lite"/>
    </source>
</evidence>
<reference evidence="5" key="1">
    <citation type="submission" date="2013-12" db="EMBL/GenBank/DDBJ databases">
        <authorList>
            <person name="Omoto C.K."/>
            <person name="Sibley D."/>
            <person name="Venepally P."/>
            <person name="Hadjithomas M."/>
            <person name="Karamycheva S."/>
            <person name="Brunk B."/>
            <person name="Roos D."/>
            <person name="Caler E."/>
            <person name="Lorenzi H."/>
        </authorList>
    </citation>
    <scope>NUCLEOTIDE SEQUENCE</scope>
</reference>
<dbReference type="Pfam" id="PF00069">
    <property type="entry name" value="Pkinase"/>
    <property type="match status" value="1"/>
</dbReference>
<dbReference type="InterPro" id="IPR011009">
    <property type="entry name" value="Kinase-like_dom_sf"/>
</dbReference>
<dbReference type="SUPFAM" id="SSF56112">
    <property type="entry name" value="Protein kinase-like (PK-like)"/>
    <property type="match status" value="1"/>
</dbReference>
<gene>
    <name evidence="5" type="ORF">GNI_186760</name>
</gene>
<keyword evidence="5" id="KW-0808">Transferase</keyword>
<dbReference type="VEuPathDB" id="CryptoDB:GNI_186760"/>
<evidence type="ECO:0000256" key="2">
    <source>
        <dbReference type="ARBA" id="ARBA00022840"/>
    </source>
</evidence>
<keyword evidence="6" id="KW-1185">Reference proteome</keyword>
<dbReference type="GO" id="GO:0005524">
    <property type="term" value="F:ATP binding"/>
    <property type="evidence" value="ECO:0007669"/>
    <property type="project" value="UniProtKB-KW"/>
</dbReference>
<sequence>MRRIDTTISTHGGLLGADSSGSSGALAADGGEGHLMKTRYCASPARPRKGQTRIYEQVAGSRNSFYSVPLFLEWDYREVAELVRRGTKIGKGATCAVYKTNMPCGSTVAIKVVDNSLDVSAEVQALSNYRHPSIVTFMGYARGKHKQYLVFEHLPNKDVAHALYSSVIKSIRSSWMRRARIAADLAGALAFLHSRRPRVFHRDVKSGNLLVDEFGRAKLGDFGLAVIAHASRVTVSRSEGTPGYADPNYMTSHNVDDRTDVFSLGVVLVELLTGQCPAVYARKLGDHRSAYVIRYFADVIDLSDPCSLLPYADTRCLWPALLPLEWSQLALKYYTLPRTHSRELNPTHTHKPSPPAQSSRTRAAAACLQNRNRDPRP</sequence>
<feature type="region of interest" description="Disordered" evidence="3">
    <location>
        <begin position="342"/>
        <end position="377"/>
    </location>
</feature>
<protein>
    <submittedName>
        <fullName evidence="5">Protein kinase domain protein</fullName>
    </submittedName>
</protein>
<dbReference type="AlphaFoldDB" id="A0A023AXE8"/>
<dbReference type="InterPro" id="IPR000719">
    <property type="entry name" value="Prot_kinase_dom"/>
</dbReference>
<dbReference type="SMART" id="SM00220">
    <property type="entry name" value="S_TKc"/>
    <property type="match status" value="1"/>
</dbReference>
<proteinExistence type="predicted"/>
<dbReference type="GO" id="GO:0004672">
    <property type="term" value="F:protein kinase activity"/>
    <property type="evidence" value="ECO:0007669"/>
    <property type="project" value="InterPro"/>
</dbReference>
<evidence type="ECO:0000256" key="1">
    <source>
        <dbReference type="ARBA" id="ARBA00022741"/>
    </source>
</evidence>
<dbReference type="OrthoDB" id="248923at2759"/>
<dbReference type="Proteomes" id="UP000019763">
    <property type="component" value="Unassembled WGS sequence"/>
</dbReference>
<keyword evidence="1" id="KW-0547">Nucleotide-binding</keyword>
<evidence type="ECO:0000313" key="5">
    <source>
        <dbReference type="EMBL" id="EZG43123.1"/>
    </source>
</evidence>
<dbReference type="PANTHER" id="PTHR27001">
    <property type="entry name" value="OS01G0253100 PROTEIN"/>
    <property type="match status" value="1"/>
</dbReference>
<evidence type="ECO:0000259" key="4">
    <source>
        <dbReference type="PROSITE" id="PS50011"/>
    </source>
</evidence>
<dbReference type="eggNOG" id="KOG1187">
    <property type="taxonomic scope" value="Eukaryota"/>
</dbReference>
<evidence type="ECO:0000313" key="6">
    <source>
        <dbReference type="Proteomes" id="UP000019763"/>
    </source>
</evidence>
<keyword evidence="5" id="KW-0418">Kinase</keyword>
<dbReference type="RefSeq" id="XP_011133623.1">
    <property type="nucleotide sequence ID" value="XM_011135321.1"/>
</dbReference>
<accession>A0A023AXE8</accession>
<dbReference type="PROSITE" id="PS00108">
    <property type="entry name" value="PROTEIN_KINASE_ST"/>
    <property type="match status" value="1"/>
</dbReference>
<keyword evidence="2" id="KW-0067">ATP-binding</keyword>
<dbReference type="Gene3D" id="1.10.510.10">
    <property type="entry name" value="Transferase(Phosphotransferase) domain 1"/>
    <property type="match status" value="1"/>
</dbReference>
<dbReference type="InterPro" id="IPR008271">
    <property type="entry name" value="Ser/Thr_kinase_AS"/>
</dbReference>
<dbReference type="EMBL" id="AFNH02001418">
    <property type="protein sequence ID" value="EZG43123.1"/>
    <property type="molecule type" value="Genomic_DNA"/>
</dbReference>
<dbReference type="GeneID" id="22916195"/>